<feature type="compositionally biased region" description="Gly residues" evidence="1">
    <location>
        <begin position="1"/>
        <end position="11"/>
    </location>
</feature>
<accession>A0A0E0Q934</accession>
<dbReference type="Gramene" id="ORUFI07G17030.1">
    <property type="protein sequence ID" value="ORUFI07G17030.1"/>
    <property type="gene ID" value="ORUFI07G17030"/>
</dbReference>
<feature type="region of interest" description="Disordered" evidence="1">
    <location>
        <begin position="1"/>
        <end position="82"/>
    </location>
</feature>
<evidence type="ECO:0000313" key="2">
    <source>
        <dbReference type="EnsemblPlants" id="ORUFI07G17030.1"/>
    </source>
</evidence>
<reference evidence="2" key="2">
    <citation type="submission" date="2015-06" db="UniProtKB">
        <authorList>
            <consortium name="EnsemblPlants"/>
        </authorList>
    </citation>
    <scope>IDENTIFICATION</scope>
</reference>
<name>A0A0E0Q934_ORYRU</name>
<evidence type="ECO:0000313" key="3">
    <source>
        <dbReference type="Proteomes" id="UP000008022"/>
    </source>
</evidence>
<evidence type="ECO:0000256" key="1">
    <source>
        <dbReference type="SAM" id="MobiDB-lite"/>
    </source>
</evidence>
<dbReference type="HOGENOM" id="CLU_2562407_0_0_1"/>
<feature type="compositionally biased region" description="Basic and acidic residues" evidence="1">
    <location>
        <begin position="42"/>
        <end position="51"/>
    </location>
</feature>
<sequence length="82" mass="8653">MAARRGGGSGSWGPAPSGSHEANPPSTRRVQAASSWARNARRLLDEMRGKDGSGPYVPRDRGKGARAWQTQIYSPAAPAPLP</sequence>
<dbReference type="EnsemblPlants" id="ORUFI07G17030.1">
    <property type="protein sequence ID" value="ORUFI07G17030.1"/>
    <property type="gene ID" value="ORUFI07G17030"/>
</dbReference>
<proteinExistence type="predicted"/>
<reference evidence="3" key="1">
    <citation type="submission" date="2013-06" db="EMBL/GenBank/DDBJ databases">
        <authorList>
            <person name="Zhao Q."/>
        </authorList>
    </citation>
    <scope>NUCLEOTIDE SEQUENCE</scope>
    <source>
        <strain evidence="3">cv. W1943</strain>
    </source>
</reference>
<feature type="compositionally biased region" description="Polar residues" evidence="1">
    <location>
        <begin position="24"/>
        <end position="37"/>
    </location>
</feature>
<dbReference type="AlphaFoldDB" id="A0A0E0Q934"/>
<protein>
    <submittedName>
        <fullName evidence="2">Uncharacterized protein</fullName>
    </submittedName>
</protein>
<keyword evidence="3" id="KW-1185">Reference proteome</keyword>
<dbReference type="Proteomes" id="UP000008022">
    <property type="component" value="Unassembled WGS sequence"/>
</dbReference>
<organism evidence="2 3">
    <name type="scientific">Oryza rufipogon</name>
    <name type="common">Brownbeard rice</name>
    <name type="synonym">Asian wild rice</name>
    <dbReference type="NCBI Taxonomy" id="4529"/>
    <lineage>
        <taxon>Eukaryota</taxon>
        <taxon>Viridiplantae</taxon>
        <taxon>Streptophyta</taxon>
        <taxon>Embryophyta</taxon>
        <taxon>Tracheophyta</taxon>
        <taxon>Spermatophyta</taxon>
        <taxon>Magnoliopsida</taxon>
        <taxon>Liliopsida</taxon>
        <taxon>Poales</taxon>
        <taxon>Poaceae</taxon>
        <taxon>BOP clade</taxon>
        <taxon>Oryzoideae</taxon>
        <taxon>Oryzeae</taxon>
        <taxon>Oryzinae</taxon>
        <taxon>Oryza</taxon>
    </lineage>
</organism>